<evidence type="ECO:0000313" key="2">
    <source>
        <dbReference type="Proteomes" id="UP000314987"/>
    </source>
</evidence>
<evidence type="ECO:0000313" key="1">
    <source>
        <dbReference type="Ensembl" id="ENSVURP00010031768.1"/>
    </source>
</evidence>
<organism evidence="1 2">
    <name type="scientific">Vombatus ursinus</name>
    <name type="common">Common wombat</name>
    <dbReference type="NCBI Taxonomy" id="29139"/>
    <lineage>
        <taxon>Eukaryota</taxon>
        <taxon>Metazoa</taxon>
        <taxon>Chordata</taxon>
        <taxon>Craniata</taxon>
        <taxon>Vertebrata</taxon>
        <taxon>Euteleostomi</taxon>
        <taxon>Mammalia</taxon>
        <taxon>Metatheria</taxon>
        <taxon>Diprotodontia</taxon>
        <taxon>Vombatidae</taxon>
        <taxon>Vombatus</taxon>
    </lineage>
</organism>
<accession>A0A4X2M674</accession>
<dbReference type="GeneTree" id="ENSGT00950000185468"/>
<reference evidence="1" key="2">
    <citation type="submission" date="2025-08" db="UniProtKB">
        <authorList>
            <consortium name="Ensembl"/>
        </authorList>
    </citation>
    <scope>IDENTIFICATION</scope>
</reference>
<name>A0A4X2M674_VOMUR</name>
<protein>
    <submittedName>
        <fullName evidence="1">Uncharacterized protein</fullName>
    </submittedName>
</protein>
<dbReference type="Proteomes" id="UP000314987">
    <property type="component" value="Unassembled WGS sequence"/>
</dbReference>
<proteinExistence type="predicted"/>
<sequence length="86" mass="9422">MEAKRSHSLSFGTHAQVAEDGFLSALKMLDMGKCPIFALCSPDELKLICQSCVFGSAGNEVLYSTENDEVFVLGQRHHSAFSHCEI</sequence>
<reference evidence="1" key="3">
    <citation type="submission" date="2025-09" db="UniProtKB">
        <authorList>
            <consortium name="Ensembl"/>
        </authorList>
    </citation>
    <scope>IDENTIFICATION</scope>
</reference>
<dbReference type="AlphaFoldDB" id="A0A4X2M674"/>
<dbReference type="Ensembl" id="ENSVURT00010036180.1">
    <property type="protein sequence ID" value="ENSVURP00010031768.1"/>
    <property type="gene ID" value="ENSVURG00010024274.1"/>
</dbReference>
<dbReference type="STRING" id="29139.ENSVURP00010031768"/>
<reference evidence="2" key="1">
    <citation type="submission" date="2018-12" db="EMBL/GenBank/DDBJ databases">
        <authorList>
            <person name="Yazar S."/>
        </authorList>
    </citation>
    <scope>NUCLEOTIDE SEQUENCE [LARGE SCALE GENOMIC DNA]</scope>
</reference>
<keyword evidence="2" id="KW-1185">Reference proteome</keyword>